<dbReference type="EMBL" id="JADGJD010000108">
    <property type="protein sequence ID" value="KAJ3054886.1"/>
    <property type="molecule type" value="Genomic_DNA"/>
</dbReference>
<dbReference type="PANTHER" id="PTHR28608">
    <property type="entry name" value="INTEGRATOR COMPLEX SUBUNIT 2"/>
    <property type="match status" value="1"/>
</dbReference>
<reference evidence="1" key="1">
    <citation type="submission" date="2020-05" db="EMBL/GenBank/DDBJ databases">
        <title>Phylogenomic resolution of chytrid fungi.</title>
        <authorList>
            <person name="Stajich J.E."/>
            <person name="Amses K."/>
            <person name="Simmons R."/>
            <person name="Seto K."/>
            <person name="Myers J."/>
            <person name="Bonds A."/>
            <person name="Quandt C.A."/>
            <person name="Barry K."/>
            <person name="Liu P."/>
            <person name="Grigoriev I."/>
            <person name="Longcore J.E."/>
            <person name="James T.Y."/>
        </authorList>
    </citation>
    <scope>NUCLEOTIDE SEQUENCE</scope>
    <source>
        <strain evidence="1">JEL0318</strain>
    </source>
</reference>
<gene>
    <name evidence="1" type="ORF">HK097_000462</name>
</gene>
<dbReference type="GO" id="GO:0034472">
    <property type="term" value="P:snRNA 3'-end processing"/>
    <property type="evidence" value="ECO:0007669"/>
    <property type="project" value="TreeGrafter"/>
</dbReference>
<dbReference type="Proteomes" id="UP001212841">
    <property type="component" value="Unassembled WGS sequence"/>
</dbReference>
<dbReference type="GO" id="GO:0032039">
    <property type="term" value="C:integrator complex"/>
    <property type="evidence" value="ECO:0007669"/>
    <property type="project" value="InterPro"/>
</dbReference>
<keyword evidence="2" id="KW-1185">Reference proteome</keyword>
<evidence type="ECO:0000313" key="1">
    <source>
        <dbReference type="EMBL" id="KAJ3054886.1"/>
    </source>
</evidence>
<protein>
    <submittedName>
        <fullName evidence="1">Uncharacterized protein</fullName>
    </submittedName>
</protein>
<accession>A0AAD5SGH0</accession>
<organism evidence="1 2">
    <name type="scientific">Rhizophlyctis rosea</name>
    <dbReference type="NCBI Taxonomy" id="64517"/>
    <lineage>
        <taxon>Eukaryota</taxon>
        <taxon>Fungi</taxon>
        <taxon>Fungi incertae sedis</taxon>
        <taxon>Chytridiomycota</taxon>
        <taxon>Chytridiomycota incertae sedis</taxon>
        <taxon>Chytridiomycetes</taxon>
        <taxon>Rhizophlyctidales</taxon>
        <taxon>Rhizophlyctidaceae</taxon>
        <taxon>Rhizophlyctis</taxon>
    </lineage>
</organism>
<comment type="caution">
    <text evidence="1">The sequence shown here is derived from an EMBL/GenBank/DDBJ whole genome shotgun (WGS) entry which is preliminary data.</text>
</comment>
<proteinExistence type="predicted"/>
<dbReference type="Pfam" id="PF14750">
    <property type="entry name" value="INTS2"/>
    <property type="match status" value="1"/>
</dbReference>
<evidence type="ECO:0000313" key="2">
    <source>
        <dbReference type="Proteomes" id="UP001212841"/>
    </source>
</evidence>
<dbReference type="AlphaFoldDB" id="A0AAD5SGH0"/>
<dbReference type="InterPro" id="IPR029321">
    <property type="entry name" value="INTS2"/>
</dbReference>
<dbReference type="PANTHER" id="PTHR28608:SF1">
    <property type="entry name" value="INTEGRATOR COMPLEX SUBUNIT 2"/>
    <property type="match status" value="1"/>
</dbReference>
<name>A0AAD5SGH0_9FUNG</name>
<sequence length="154" mass="17365">MQALEIIVVYHLLRGDVFARGKVDIRDWILKRLVEVTESLPNQFPDLIQAYVDRHVILSAEESMCGTADCGLQLFTKSGNQKDFRMGHIGALAYSESVLNRVPIRQIVRYAEDYSGAGEAMEVIARKLVALVSSEFPYILNVMSLFDEENLKQG</sequence>